<feature type="region of interest" description="Disordered" evidence="1">
    <location>
        <begin position="231"/>
        <end position="250"/>
    </location>
</feature>
<proteinExistence type="predicted"/>
<reference evidence="2 3" key="1">
    <citation type="journal article" date="2023" name="Commun. Biol.">
        <title>Reorganization of the ancestral sex-determining regions during the evolution of trioecy in Pleodorina starrii.</title>
        <authorList>
            <person name="Takahashi K."/>
            <person name="Suzuki S."/>
            <person name="Kawai-Toyooka H."/>
            <person name="Yamamoto K."/>
            <person name="Hamaji T."/>
            <person name="Ootsuki R."/>
            <person name="Yamaguchi H."/>
            <person name="Kawachi M."/>
            <person name="Higashiyama T."/>
            <person name="Nozaki H."/>
        </authorList>
    </citation>
    <scope>NUCLEOTIDE SEQUENCE [LARGE SCALE GENOMIC DNA]</scope>
    <source>
        <strain evidence="2 3">NIES-4479</strain>
    </source>
</reference>
<dbReference type="GO" id="GO:0051301">
    <property type="term" value="P:cell division"/>
    <property type="evidence" value="ECO:0007669"/>
    <property type="project" value="InterPro"/>
</dbReference>
<dbReference type="Pfam" id="PF03776">
    <property type="entry name" value="MinE"/>
    <property type="match status" value="1"/>
</dbReference>
<dbReference type="InterPro" id="IPR005527">
    <property type="entry name" value="MinE"/>
</dbReference>
<evidence type="ECO:0000256" key="1">
    <source>
        <dbReference type="SAM" id="MobiDB-lite"/>
    </source>
</evidence>
<evidence type="ECO:0000313" key="2">
    <source>
        <dbReference type="EMBL" id="GLC58755.1"/>
    </source>
</evidence>
<sequence length="395" mass="42287">MGSPLPRGPPCCSRLPKATPTQPTSQSLALFSQGRPGIAAHHPRRVVISAFLFNPAANGNSSRSSSNRSRESITNRLSELRIRSDEERALLSQQRAEREEEEEDDRRLAESSGRALADEAGPGPRVGRGMGPWPAATSDDEDGDQGMALAAASSDGPVTPRSLRYMITDPKPEIKLLHRFKSGQSSRDTDFWNSFVDKCRLAWGVFFPPAPHSVRRQSRLSKWAGGISRMLAPGPGQAAESGGAGAGGGDGAAVSGLSAKQVVLSRLQMVLIADRCGVSPEHLLEMKAQTLTALAEYMGKDLEEDVSQLEVQVSALKPNGERITMTIGFADMLGDEQLRDPIQYHYEFEDDDDYFLPEEDDGRVADIAEAPAAGLKAARVVAQPVAGGVSAGEAA</sequence>
<feature type="region of interest" description="Disordered" evidence="1">
    <location>
        <begin position="1"/>
        <end position="25"/>
    </location>
</feature>
<evidence type="ECO:0000313" key="3">
    <source>
        <dbReference type="Proteomes" id="UP001165080"/>
    </source>
</evidence>
<name>A0A9W6F7K8_9CHLO</name>
<feature type="compositionally biased region" description="Low complexity" evidence="1">
    <location>
        <begin position="232"/>
        <end position="241"/>
    </location>
</feature>
<protein>
    <submittedName>
        <fullName evidence="2">Uncharacterized protein</fullName>
    </submittedName>
</protein>
<accession>A0A9W6F7K8</accession>
<comment type="caution">
    <text evidence="2">The sequence shown here is derived from an EMBL/GenBank/DDBJ whole genome shotgun (WGS) entry which is preliminary data.</text>
</comment>
<gene>
    <name evidence="2" type="primary">PLEST006912</name>
    <name evidence="2" type="ORF">PLESTB_001397400</name>
</gene>
<dbReference type="OrthoDB" id="548337at2759"/>
<dbReference type="Proteomes" id="UP001165080">
    <property type="component" value="Unassembled WGS sequence"/>
</dbReference>
<feature type="region of interest" description="Disordered" evidence="1">
    <location>
        <begin position="91"/>
        <end position="163"/>
    </location>
</feature>
<dbReference type="EMBL" id="BRXU01000024">
    <property type="protein sequence ID" value="GLC58755.1"/>
    <property type="molecule type" value="Genomic_DNA"/>
</dbReference>
<keyword evidence="3" id="KW-1185">Reference proteome</keyword>
<dbReference type="AlphaFoldDB" id="A0A9W6F7K8"/>
<organism evidence="2 3">
    <name type="scientific">Pleodorina starrii</name>
    <dbReference type="NCBI Taxonomy" id="330485"/>
    <lineage>
        <taxon>Eukaryota</taxon>
        <taxon>Viridiplantae</taxon>
        <taxon>Chlorophyta</taxon>
        <taxon>core chlorophytes</taxon>
        <taxon>Chlorophyceae</taxon>
        <taxon>CS clade</taxon>
        <taxon>Chlamydomonadales</taxon>
        <taxon>Volvocaceae</taxon>
        <taxon>Pleodorina</taxon>
    </lineage>
</organism>